<evidence type="ECO:0000313" key="5">
    <source>
        <dbReference type="EMBL" id="RVX39794.1"/>
    </source>
</evidence>
<dbReference type="SMART" id="SM00418">
    <property type="entry name" value="HTH_ARSR"/>
    <property type="match status" value="1"/>
</dbReference>
<dbReference type="InterPro" id="IPR011991">
    <property type="entry name" value="ArsR-like_HTH"/>
</dbReference>
<dbReference type="InterPro" id="IPR036390">
    <property type="entry name" value="WH_DNA-bd_sf"/>
</dbReference>
<organism evidence="5 6">
    <name type="scientific">Nonomuraea polychroma</name>
    <dbReference type="NCBI Taxonomy" id="46176"/>
    <lineage>
        <taxon>Bacteria</taxon>
        <taxon>Bacillati</taxon>
        <taxon>Actinomycetota</taxon>
        <taxon>Actinomycetes</taxon>
        <taxon>Streptosporangiales</taxon>
        <taxon>Streptosporangiaceae</taxon>
        <taxon>Nonomuraea</taxon>
    </lineage>
</organism>
<dbReference type="Pfam" id="PF01022">
    <property type="entry name" value="HTH_5"/>
    <property type="match status" value="1"/>
</dbReference>
<protein>
    <submittedName>
        <fullName evidence="5">DNA-binding transcriptional ArsR family regulator</fullName>
    </submittedName>
</protein>
<dbReference type="InterPro" id="IPR036388">
    <property type="entry name" value="WH-like_DNA-bd_sf"/>
</dbReference>
<dbReference type="CDD" id="cd00090">
    <property type="entry name" value="HTH_ARSR"/>
    <property type="match status" value="1"/>
</dbReference>
<keyword evidence="1" id="KW-0805">Transcription regulation</keyword>
<dbReference type="PROSITE" id="PS50987">
    <property type="entry name" value="HTH_ARSR_2"/>
    <property type="match status" value="1"/>
</dbReference>
<proteinExistence type="predicted"/>
<dbReference type="NCBIfam" id="NF033788">
    <property type="entry name" value="HTH_metalloreg"/>
    <property type="match status" value="1"/>
</dbReference>
<evidence type="ECO:0000256" key="1">
    <source>
        <dbReference type="ARBA" id="ARBA00023015"/>
    </source>
</evidence>
<reference evidence="5 6" key="1">
    <citation type="submission" date="2019-01" db="EMBL/GenBank/DDBJ databases">
        <title>Sequencing the genomes of 1000 actinobacteria strains.</title>
        <authorList>
            <person name="Klenk H.-P."/>
        </authorList>
    </citation>
    <scope>NUCLEOTIDE SEQUENCE [LARGE SCALE GENOMIC DNA]</scope>
    <source>
        <strain evidence="5 6">DSM 43925</strain>
    </source>
</reference>
<keyword evidence="2 5" id="KW-0238">DNA-binding</keyword>
<dbReference type="Proteomes" id="UP000284824">
    <property type="component" value="Unassembled WGS sequence"/>
</dbReference>
<feature type="domain" description="HTH arsR-type" evidence="4">
    <location>
        <begin position="1"/>
        <end position="100"/>
    </location>
</feature>
<comment type="caution">
    <text evidence="5">The sequence shown here is derived from an EMBL/GenBank/DDBJ whole genome shotgun (WGS) entry which is preliminary data.</text>
</comment>
<name>A0A438M204_9ACTN</name>
<evidence type="ECO:0000256" key="2">
    <source>
        <dbReference type="ARBA" id="ARBA00023125"/>
    </source>
</evidence>
<dbReference type="PANTHER" id="PTHR33154:SF33">
    <property type="entry name" value="TRANSCRIPTIONAL REPRESSOR SDPR"/>
    <property type="match status" value="1"/>
</dbReference>
<dbReference type="OrthoDB" id="9806976at2"/>
<sequence>MDEKRDLDGVLRAIAEPRRRAILGLIATNELPAGEIAQHFSVTRSAVSQHLQVLKDAGLITERRDGTRRLYRASEITLGELRAFFEGLWSDSLDRARSLAEGSNGGGNGSAPH</sequence>
<dbReference type="Gene3D" id="1.10.10.10">
    <property type="entry name" value="Winged helix-like DNA-binding domain superfamily/Winged helix DNA-binding domain"/>
    <property type="match status" value="1"/>
</dbReference>
<keyword evidence="6" id="KW-1185">Reference proteome</keyword>
<dbReference type="GO" id="GO:0003677">
    <property type="term" value="F:DNA binding"/>
    <property type="evidence" value="ECO:0007669"/>
    <property type="project" value="UniProtKB-KW"/>
</dbReference>
<dbReference type="InterPro" id="IPR001845">
    <property type="entry name" value="HTH_ArsR_DNA-bd_dom"/>
</dbReference>
<gene>
    <name evidence="5" type="ORF">EDD27_2167</name>
</gene>
<dbReference type="EMBL" id="SAUN01000001">
    <property type="protein sequence ID" value="RVX39794.1"/>
    <property type="molecule type" value="Genomic_DNA"/>
</dbReference>
<evidence type="ECO:0000313" key="6">
    <source>
        <dbReference type="Proteomes" id="UP000284824"/>
    </source>
</evidence>
<dbReference type="RefSeq" id="WP_127932263.1">
    <property type="nucleotide sequence ID" value="NZ_SAUN01000001.1"/>
</dbReference>
<dbReference type="GO" id="GO:0003700">
    <property type="term" value="F:DNA-binding transcription factor activity"/>
    <property type="evidence" value="ECO:0007669"/>
    <property type="project" value="InterPro"/>
</dbReference>
<dbReference type="PANTHER" id="PTHR33154">
    <property type="entry name" value="TRANSCRIPTIONAL REGULATOR, ARSR FAMILY"/>
    <property type="match status" value="1"/>
</dbReference>
<keyword evidence="3" id="KW-0804">Transcription</keyword>
<dbReference type="PRINTS" id="PR00778">
    <property type="entry name" value="HTHARSR"/>
</dbReference>
<accession>A0A438M204</accession>
<dbReference type="InterPro" id="IPR051081">
    <property type="entry name" value="HTH_MetalResp_TranReg"/>
</dbReference>
<dbReference type="AlphaFoldDB" id="A0A438M204"/>
<evidence type="ECO:0000259" key="4">
    <source>
        <dbReference type="PROSITE" id="PS50987"/>
    </source>
</evidence>
<evidence type="ECO:0000256" key="3">
    <source>
        <dbReference type="ARBA" id="ARBA00023163"/>
    </source>
</evidence>
<dbReference type="SUPFAM" id="SSF46785">
    <property type="entry name" value="Winged helix' DNA-binding domain"/>
    <property type="match status" value="1"/>
</dbReference>